<dbReference type="AlphaFoldDB" id="A0A6N7ET40"/>
<name>A0A6N7ET40_9GAMM</name>
<evidence type="ECO:0000313" key="2">
    <source>
        <dbReference type="EMBL" id="MPV85721.1"/>
    </source>
</evidence>
<evidence type="ECO:0000313" key="3">
    <source>
        <dbReference type="Proteomes" id="UP000471298"/>
    </source>
</evidence>
<sequence>MKTRASRRNYITKWLFVMVTMVAILVAAISVWSFVGYRSVIDKVNNQTAAPDPTIAIDIVAADLDVAVQEKLDDSLQRPLLFSTRRPIVEVIAETEEEPEAPVEIEALDESLVSVILTDSVRMIFLSGGDGVKRLEQGMVYKGWTLSEVNKDSAVFNQGEQTTVLQLRTFANTSPVRSLRSLGDE</sequence>
<dbReference type="InParanoid" id="A0A6N7ET40"/>
<dbReference type="Proteomes" id="UP000471298">
    <property type="component" value="Unassembled WGS sequence"/>
</dbReference>
<keyword evidence="1" id="KW-1133">Transmembrane helix</keyword>
<organism evidence="2 3">
    <name type="scientific">Ostreibacterium oceani</name>
    <dbReference type="NCBI Taxonomy" id="2654998"/>
    <lineage>
        <taxon>Bacteria</taxon>
        <taxon>Pseudomonadati</taxon>
        <taxon>Pseudomonadota</taxon>
        <taxon>Gammaproteobacteria</taxon>
        <taxon>Cardiobacteriales</taxon>
        <taxon>Ostreibacteriaceae</taxon>
        <taxon>Ostreibacterium</taxon>
    </lineage>
</organism>
<proteinExistence type="predicted"/>
<dbReference type="EMBL" id="WHNW01000002">
    <property type="protein sequence ID" value="MPV85721.1"/>
    <property type="molecule type" value="Genomic_DNA"/>
</dbReference>
<gene>
    <name evidence="2" type="ORF">GCU85_03075</name>
</gene>
<comment type="caution">
    <text evidence="2">The sequence shown here is derived from an EMBL/GenBank/DDBJ whole genome shotgun (WGS) entry which is preliminary data.</text>
</comment>
<keyword evidence="1" id="KW-0472">Membrane</keyword>
<accession>A0A6N7ET40</accession>
<keyword evidence="1" id="KW-0812">Transmembrane</keyword>
<dbReference type="RefSeq" id="WP_152809227.1">
    <property type="nucleotide sequence ID" value="NZ_WHNW01000002.1"/>
</dbReference>
<reference evidence="2 3" key="1">
    <citation type="submission" date="2019-10" db="EMBL/GenBank/DDBJ databases">
        <title>Cardiobacteriales fam. a chemoheterotrophic member of the order Cardiobacteriales, and proposal of Cardiobacteriales fam. nov.</title>
        <authorList>
            <person name="Wang C."/>
        </authorList>
    </citation>
    <scope>NUCLEOTIDE SEQUENCE [LARGE SCALE GENOMIC DNA]</scope>
    <source>
        <strain evidence="2 3">ML27</strain>
    </source>
</reference>
<feature type="transmembrane region" description="Helical" evidence="1">
    <location>
        <begin position="12"/>
        <end position="35"/>
    </location>
</feature>
<protein>
    <submittedName>
        <fullName evidence="2">Uncharacterized protein</fullName>
    </submittedName>
</protein>
<keyword evidence="3" id="KW-1185">Reference proteome</keyword>
<evidence type="ECO:0000256" key="1">
    <source>
        <dbReference type="SAM" id="Phobius"/>
    </source>
</evidence>